<evidence type="ECO:0000256" key="1">
    <source>
        <dbReference type="SAM" id="SignalP"/>
    </source>
</evidence>
<evidence type="ECO:0008006" key="6">
    <source>
        <dbReference type="Google" id="ProtNLM"/>
    </source>
</evidence>
<evidence type="ECO:0000313" key="2">
    <source>
        <dbReference type="EMBL" id="PRZ22767.1"/>
    </source>
</evidence>
<sequence length="88" mass="9417">MKTRILKPVLSFSAVAFAVLAAFAFSTAPQKTSLVDVTGLDPNNDCEPTSTQCTTISGTPVCTNGINGPQLFDMNLSQTDCNVELYRK</sequence>
<dbReference type="RefSeq" id="WP_139256914.1">
    <property type="nucleotide sequence ID" value="NZ_FQWO01000010.1"/>
</dbReference>
<evidence type="ECO:0000313" key="3">
    <source>
        <dbReference type="EMBL" id="SHH29122.1"/>
    </source>
</evidence>
<feature type="signal peptide" evidence="1">
    <location>
        <begin position="1"/>
        <end position="24"/>
    </location>
</feature>
<feature type="chain" id="PRO_5012070371" description="NVEALA protein" evidence="1">
    <location>
        <begin position="25"/>
        <end position="88"/>
    </location>
</feature>
<dbReference type="OrthoDB" id="1453093at2"/>
<dbReference type="EMBL" id="PVUB01000006">
    <property type="protein sequence ID" value="PRZ22767.1"/>
    <property type="molecule type" value="Genomic_DNA"/>
</dbReference>
<reference evidence="2 5" key="3">
    <citation type="submission" date="2018-03" db="EMBL/GenBank/DDBJ databases">
        <title>Genomic Encyclopedia of Archaeal and Bacterial Type Strains, Phase II (KMG-II): from individual species to whole genera.</title>
        <authorList>
            <person name="Goeker M."/>
        </authorList>
    </citation>
    <scope>NUCLEOTIDE SEQUENCE [LARGE SCALE GENOMIC DNA]</scope>
    <source>
        <strain evidence="2 5">DSM 17797</strain>
    </source>
</reference>
<gene>
    <name evidence="2" type="ORF">BC624_10615</name>
    <name evidence="3" type="ORF">SAMN05443373_110107</name>
</gene>
<evidence type="ECO:0000313" key="5">
    <source>
        <dbReference type="Proteomes" id="UP000237771"/>
    </source>
</evidence>
<protein>
    <recommendedName>
        <fullName evidence="6">NVEALA protein</fullName>
    </recommendedName>
</protein>
<keyword evidence="5" id="KW-1185">Reference proteome</keyword>
<proteinExistence type="predicted"/>
<dbReference type="Proteomes" id="UP000184384">
    <property type="component" value="Unassembled WGS sequence"/>
</dbReference>
<dbReference type="AlphaFoldDB" id="A0A1M5RS17"/>
<dbReference type="EMBL" id="FQWO01000010">
    <property type="protein sequence ID" value="SHH29122.1"/>
    <property type="molecule type" value="Genomic_DNA"/>
</dbReference>
<name>A0A1M5RS17_9FLAO</name>
<reference evidence="4" key="2">
    <citation type="submission" date="2016-11" db="EMBL/GenBank/DDBJ databases">
        <authorList>
            <person name="Varghese N."/>
            <person name="Submissions S."/>
        </authorList>
    </citation>
    <scope>NUCLEOTIDE SEQUENCE [LARGE SCALE GENOMIC DNA]</scope>
    <source>
        <strain evidence="4">DSM 19729</strain>
    </source>
</reference>
<keyword evidence="1" id="KW-0732">Signal</keyword>
<organism evidence="3 4">
    <name type="scientific">Flavobacterium granuli</name>
    <dbReference type="NCBI Taxonomy" id="280093"/>
    <lineage>
        <taxon>Bacteria</taxon>
        <taxon>Pseudomonadati</taxon>
        <taxon>Bacteroidota</taxon>
        <taxon>Flavobacteriia</taxon>
        <taxon>Flavobacteriales</taxon>
        <taxon>Flavobacteriaceae</taxon>
        <taxon>Flavobacterium</taxon>
    </lineage>
</organism>
<reference evidence="3" key="1">
    <citation type="submission" date="2016-11" db="EMBL/GenBank/DDBJ databases">
        <authorList>
            <person name="Jaros S."/>
            <person name="Januszkiewicz K."/>
            <person name="Wedrychowicz H."/>
        </authorList>
    </citation>
    <scope>NUCLEOTIDE SEQUENCE [LARGE SCALE GENOMIC DNA]</scope>
    <source>
        <strain evidence="3">DSM 19729</strain>
    </source>
</reference>
<evidence type="ECO:0000313" key="4">
    <source>
        <dbReference type="Proteomes" id="UP000184384"/>
    </source>
</evidence>
<dbReference type="Proteomes" id="UP000237771">
    <property type="component" value="Unassembled WGS sequence"/>
</dbReference>
<accession>A0A1M5RS17</accession>